<protein>
    <submittedName>
        <fullName evidence="5">Transcriptional regulator</fullName>
    </submittedName>
</protein>
<keyword evidence="3" id="KW-0804">Transcription</keyword>
<dbReference type="OrthoDB" id="2297442at2"/>
<dbReference type="Pfam" id="PF01047">
    <property type="entry name" value="MarR"/>
    <property type="match status" value="1"/>
</dbReference>
<dbReference type="GO" id="GO:0003677">
    <property type="term" value="F:DNA binding"/>
    <property type="evidence" value="ECO:0007669"/>
    <property type="project" value="UniProtKB-KW"/>
</dbReference>
<gene>
    <name evidence="5" type="ordered locus">Halha_0333</name>
</gene>
<evidence type="ECO:0000313" key="6">
    <source>
        <dbReference type="Proteomes" id="UP000010880"/>
    </source>
</evidence>
<dbReference type="PANTHER" id="PTHR42756">
    <property type="entry name" value="TRANSCRIPTIONAL REGULATOR, MARR"/>
    <property type="match status" value="1"/>
</dbReference>
<dbReference type="InterPro" id="IPR000835">
    <property type="entry name" value="HTH_MarR-typ"/>
</dbReference>
<dbReference type="InterPro" id="IPR036390">
    <property type="entry name" value="WH_DNA-bd_sf"/>
</dbReference>
<dbReference type="GO" id="GO:0003700">
    <property type="term" value="F:DNA-binding transcription factor activity"/>
    <property type="evidence" value="ECO:0007669"/>
    <property type="project" value="InterPro"/>
</dbReference>
<evidence type="ECO:0000259" key="4">
    <source>
        <dbReference type="PROSITE" id="PS50995"/>
    </source>
</evidence>
<dbReference type="HOGENOM" id="CLU_083287_18_6_9"/>
<keyword evidence="1" id="KW-0805">Transcription regulation</keyword>
<reference evidence="6" key="1">
    <citation type="submission" date="2012-02" db="EMBL/GenBank/DDBJ databases">
        <title>The complete genome of Halobacteroides halobius DSM 5150.</title>
        <authorList>
            <person name="Lucas S."/>
            <person name="Copeland A."/>
            <person name="Lapidus A."/>
            <person name="Glavina del Rio T."/>
            <person name="Dalin E."/>
            <person name="Tice H."/>
            <person name="Bruce D."/>
            <person name="Goodwin L."/>
            <person name="Pitluck S."/>
            <person name="Peters L."/>
            <person name="Mikhailova N."/>
            <person name="Gu W."/>
            <person name="Kyrpides N."/>
            <person name="Mavromatis K."/>
            <person name="Ivanova N."/>
            <person name="Brettin T."/>
            <person name="Detter J.C."/>
            <person name="Han C."/>
            <person name="Larimer F."/>
            <person name="Land M."/>
            <person name="Hauser L."/>
            <person name="Markowitz V."/>
            <person name="Cheng J.-F."/>
            <person name="Hugenholtz P."/>
            <person name="Woyke T."/>
            <person name="Wu D."/>
            <person name="Tindall B."/>
            <person name="Pomrenke H."/>
            <person name="Brambilla E."/>
            <person name="Klenk H.-P."/>
            <person name="Eisen J.A."/>
        </authorList>
    </citation>
    <scope>NUCLEOTIDE SEQUENCE [LARGE SCALE GENOMIC DNA]</scope>
    <source>
        <strain evidence="6">ATCC 35273 / DSM 5150 / MD-1</strain>
    </source>
</reference>
<sequence>MKSLCSICSIDMAITISQLNKTLTREIKKECKRNKIADLHPTQGKALFLLKEKGCLRLSDLANELSLTKPTVTVLVKKLETEDYITRKTCSDDKRCNRIELTDTGKEILNTFLEVGDKINRQLFQGLSKEEKINCIDTLQKMIDNY</sequence>
<dbReference type="KEGG" id="hhl:Halha_0333"/>
<dbReference type="STRING" id="748449.Halha_0333"/>
<dbReference type="EMBL" id="CP003359">
    <property type="protein sequence ID" value="AGB40342.1"/>
    <property type="molecule type" value="Genomic_DNA"/>
</dbReference>
<dbReference type="PRINTS" id="PR00598">
    <property type="entry name" value="HTHMARR"/>
</dbReference>
<evidence type="ECO:0000256" key="3">
    <source>
        <dbReference type="ARBA" id="ARBA00023163"/>
    </source>
</evidence>
<dbReference type="eggNOG" id="COG1846">
    <property type="taxonomic scope" value="Bacteria"/>
</dbReference>
<dbReference type="RefSeq" id="WP_015326068.1">
    <property type="nucleotide sequence ID" value="NC_019978.1"/>
</dbReference>
<dbReference type="PROSITE" id="PS50995">
    <property type="entry name" value="HTH_MARR_2"/>
    <property type="match status" value="1"/>
</dbReference>
<dbReference type="AlphaFoldDB" id="L0K513"/>
<keyword evidence="2" id="KW-0238">DNA-binding</keyword>
<dbReference type="SMART" id="SM00347">
    <property type="entry name" value="HTH_MARR"/>
    <property type="match status" value="1"/>
</dbReference>
<dbReference type="PANTHER" id="PTHR42756:SF1">
    <property type="entry name" value="TRANSCRIPTIONAL REPRESSOR OF EMRAB OPERON"/>
    <property type="match status" value="1"/>
</dbReference>
<dbReference type="SUPFAM" id="SSF46785">
    <property type="entry name" value="Winged helix' DNA-binding domain"/>
    <property type="match status" value="1"/>
</dbReference>
<dbReference type="Gene3D" id="1.10.10.10">
    <property type="entry name" value="Winged helix-like DNA-binding domain superfamily/Winged helix DNA-binding domain"/>
    <property type="match status" value="1"/>
</dbReference>
<dbReference type="Proteomes" id="UP000010880">
    <property type="component" value="Chromosome"/>
</dbReference>
<dbReference type="InterPro" id="IPR036388">
    <property type="entry name" value="WH-like_DNA-bd_sf"/>
</dbReference>
<keyword evidence="6" id="KW-1185">Reference proteome</keyword>
<accession>L0K513</accession>
<organism evidence="5 6">
    <name type="scientific">Halobacteroides halobius (strain ATCC 35273 / DSM 5150 / MD-1)</name>
    <dbReference type="NCBI Taxonomy" id="748449"/>
    <lineage>
        <taxon>Bacteria</taxon>
        <taxon>Bacillati</taxon>
        <taxon>Bacillota</taxon>
        <taxon>Clostridia</taxon>
        <taxon>Halanaerobiales</taxon>
        <taxon>Halobacteroidaceae</taxon>
        <taxon>Halobacteroides</taxon>
    </lineage>
</organism>
<evidence type="ECO:0000313" key="5">
    <source>
        <dbReference type="EMBL" id="AGB40342.1"/>
    </source>
</evidence>
<feature type="domain" description="HTH marR-type" evidence="4">
    <location>
        <begin position="9"/>
        <end position="144"/>
    </location>
</feature>
<name>L0K513_HALHC</name>
<evidence type="ECO:0000256" key="1">
    <source>
        <dbReference type="ARBA" id="ARBA00023015"/>
    </source>
</evidence>
<proteinExistence type="predicted"/>
<evidence type="ECO:0000256" key="2">
    <source>
        <dbReference type="ARBA" id="ARBA00023125"/>
    </source>
</evidence>